<dbReference type="SUPFAM" id="SSF53448">
    <property type="entry name" value="Nucleotide-diphospho-sugar transferases"/>
    <property type="match status" value="1"/>
</dbReference>
<dbReference type="PANTHER" id="PTHR43584">
    <property type="entry name" value="NUCLEOTIDYL TRANSFERASE"/>
    <property type="match status" value="1"/>
</dbReference>
<dbReference type="Proteomes" id="UP000661077">
    <property type="component" value="Unassembled WGS sequence"/>
</dbReference>
<protein>
    <submittedName>
        <fullName evidence="4">Phosphocholine cytidylyltransferase family protein</fullName>
    </submittedName>
</protein>
<evidence type="ECO:0000256" key="2">
    <source>
        <dbReference type="ARBA" id="ARBA00022695"/>
    </source>
</evidence>
<organism evidence="4 5">
    <name type="scientific">Steroidobacter gossypii</name>
    <dbReference type="NCBI Taxonomy" id="2805490"/>
    <lineage>
        <taxon>Bacteria</taxon>
        <taxon>Pseudomonadati</taxon>
        <taxon>Pseudomonadota</taxon>
        <taxon>Gammaproteobacteria</taxon>
        <taxon>Steroidobacterales</taxon>
        <taxon>Steroidobacteraceae</taxon>
        <taxon>Steroidobacter</taxon>
    </lineage>
</organism>
<keyword evidence="5" id="KW-1185">Reference proteome</keyword>
<dbReference type="EMBL" id="JAEVLS010000003">
    <property type="protein sequence ID" value="MBM0105963.1"/>
    <property type="molecule type" value="Genomic_DNA"/>
</dbReference>
<feature type="domain" description="Nucleotidyl transferase" evidence="3">
    <location>
        <begin position="9"/>
        <end position="128"/>
    </location>
</feature>
<dbReference type="Pfam" id="PF00483">
    <property type="entry name" value="NTP_transferase"/>
    <property type="match status" value="1"/>
</dbReference>
<accession>A0ABS1WYB6</accession>
<dbReference type="InterPro" id="IPR005835">
    <property type="entry name" value="NTP_transferase_dom"/>
</dbReference>
<evidence type="ECO:0000313" key="5">
    <source>
        <dbReference type="Proteomes" id="UP000661077"/>
    </source>
</evidence>
<comment type="caution">
    <text evidence="4">The sequence shown here is derived from an EMBL/GenBank/DDBJ whole genome shotgun (WGS) entry which is preliminary data.</text>
</comment>
<gene>
    <name evidence="4" type="ORF">JM946_14620</name>
</gene>
<dbReference type="Gene3D" id="3.90.550.10">
    <property type="entry name" value="Spore Coat Polysaccharide Biosynthesis Protein SpsA, Chain A"/>
    <property type="match status" value="1"/>
</dbReference>
<evidence type="ECO:0000313" key="4">
    <source>
        <dbReference type="EMBL" id="MBM0105963.1"/>
    </source>
</evidence>
<reference evidence="4 5" key="1">
    <citation type="journal article" date="2021" name="Int. J. Syst. Evol. Microbiol.">
        <title>Steroidobacter gossypii sp. nov., isolated from soil of cotton cropping field.</title>
        <authorList>
            <person name="Huang R."/>
            <person name="Yang S."/>
            <person name="Zhen C."/>
            <person name="Liu W."/>
        </authorList>
    </citation>
    <scope>NUCLEOTIDE SEQUENCE [LARGE SCALE GENOMIC DNA]</scope>
    <source>
        <strain evidence="4 5">S1-65</strain>
    </source>
</reference>
<evidence type="ECO:0000259" key="3">
    <source>
        <dbReference type="Pfam" id="PF00483"/>
    </source>
</evidence>
<name>A0ABS1WYB6_9GAMM</name>
<dbReference type="InterPro" id="IPR029044">
    <property type="entry name" value="Nucleotide-diphossugar_trans"/>
</dbReference>
<keyword evidence="2 4" id="KW-0548">Nucleotidyltransferase</keyword>
<proteinExistence type="predicted"/>
<dbReference type="InterPro" id="IPR050065">
    <property type="entry name" value="GlmU-like"/>
</dbReference>
<dbReference type="GO" id="GO:0016779">
    <property type="term" value="F:nucleotidyltransferase activity"/>
    <property type="evidence" value="ECO:0007669"/>
    <property type="project" value="UniProtKB-KW"/>
</dbReference>
<keyword evidence="1" id="KW-0808">Transferase</keyword>
<dbReference type="PANTHER" id="PTHR43584:SF5">
    <property type="entry name" value="PROTEIN LICC"/>
    <property type="match status" value="1"/>
</dbReference>
<sequence>MPTTGTHRALILAAGLGTRLRPLTADVPKTLIKVHGVAILENALRQLASCGVRETAIVVGYRSDAVEGVYGDHFRGMRLSYVRSDVFERTGSAYSMWLARDFLAAGSCLLLEGDVFFERAVLTRLLRSEHPDAGAVAPMSPLLTGSAATLDERGRARELRLNQKMSDALVEPLYKTINIYRFTAETLQSQLLPELDRTIVGGAHGAYVEQILSALIRPQGLQLGAVDCGDLNWFEIDSVEDLRIAERIFAPEQPAPEGQLAERFA</sequence>
<evidence type="ECO:0000256" key="1">
    <source>
        <dbReference type="ARBA" id="ARBA00022679"/>
    </source>
</evidence>
<dbReference type="CDD" id="cd02523">
    <property type="entry name" value="PC_cytidylyltransferase"/>
    <property type="match status" value="1"/>
</dbReference>
<dbReference type="RefSeq" id="WP_203168036.1">
    <property type="nucleotide sequence ID" value="NZ_JAEVLS010000003.1"/>
</dbReference>